<dbReference type="FunFam" id="3.20.20.80:FF:000003">
    <property type="entry name" value="1,4-alpha-glucan branching enzyme GlgB"/>
    <property type="match status" value="1"/>
</dbReference>
<dbReference type="GO" id="GO:0005978">
    <property type="term" value="P:glycogen biosynthetic process"/>
    <property type="evidence" value="ECO:0007669"/>
    <property type="project" value="UniProtKB-UniRule"/>
</dbReference>
<feature type="domain" description="Glycosyl hydrolase family 13 catalytic" evidence="11">
    <location>
        <begin position="281"/>
        <end position="632"/>
    </location>
</feature>
<evidence type="ECO:0000256" key="2">
    <source>
        <dbReference type="ARBA" id="ARBA00004964"/>
    </source>
</evidence>
<dbReference type="Pfam" id="PF02922">
    <property type="entry name" value="CBM_48"/>
    <property type="match status" value="1"/>
</dbReference>
<comment type="subunit">
    <text evidence="9">Monomer.</text>
</comment>
<dbReference type="InterPro" id="IPR037439">
    <property type="entry name" value="Branching_enzy"/>
</dbReference>
<dbReference type="InterPro" id="IPR004193">
    <property type="entry name" value="Glyco_hydro_13_N"/>
</dbReference>
<protein>
    <recommendedName>
        <fullName evidence="9">1,4-alpha-glucan branching enzyme GlgB</fullName>
        <ecNumber evidence="9">2.4.1.18</ecNumber>
    </recommendedName>
    <alternativeName>
        <fullName evidence="9">1,4-alpha-D-glucan:1,4-alpha-D-glucan 6-glucosyl-transferase</fullName>
    </alternativeName>
    <alternativeName>
        <fullName evidence="9">Alpha-(1-&gt;4)-glucan branching enzyme</fullName>
    </alternativeName>
    <alternativeName>
        <fullName evidence="9">Glycogen branching enzyme</fullName>
        <shortName evidence="9">BE</shortName>
    </alternativeName>
</protein>
<evidence type="ECO:0000259" key="11">
    <source>
        <dbReference type="SMART" id="SM00642"/>
    </source>
</evidence>
<dbReference type="Gene3D" id="3.20.20.80">
    <property type="entry name" value="Glycosidases"/>
    <property type="match status" value="1"/>
</dbReference>
<evidence type="ECO:0000256" key="10">
    <source>
        <dbReference type="PIRSR" id="PIRSR000463-1"/>
    </source>
</evidence>
<dbReference type="InterPro" id="IPR054169">
    <property type="entry name" value="GlgB_N"/>
</dbReference>
<dbReference type="SUPFAM" id="SSF51445">
    <property type="entry name" value="(Trans)glycosidases"/>
    <property type="match status" value="1"/>
</dbReference>
<dbReference type="GO" id="GO:0004553">
    <property type="term" value="F:hydrolase activity, hydrolyzing O-glycosyl compounds"/>
    <property type="evidence" value="ECO:0007669"/>
    <property type="project" value="InterPro"/>
</dbReference>
<comment type="pathway">
    <text evidence="2 9">Glycan biosynthesis; glycogen biosynthesis.</text>
</comment>
<dbReference type="InterPro" id="IPR006407">
    <property type="entry name" value="GlgB"/>
</dbReference>
<dbReference type="FunFam" id="2.60.40.1180:FF:000002">
    <property type="entry name" value="1,4-alpha-glucan branching enzyme GlgB"/>
    <property type="match status" value="1"/>
</dbReference>
<evidence type="ECO:0000256" key="3">
    <source>
        <dbReference type="ARBA" id="ARBA00009000"/>
    </source>
</evidence>
<dbReference type="Pfam" id="PF22019">
    <property type="entry name" value="GlgB_N"/>
    <property type="match status" value="1"/>
</dbReference>
<evidence type="ECO:0000256" key="5">
    <source>
        <dbReference type="ARBA" id="ARBA00022676"/>
    </source>
</evidence>
<evidence type="ECO:0000256" key="7">
    <source>
        <dbReference type="ARBA" id="ARBA00023056"/>
    </source>
</evidence>
<dbReference type="InterPro" id="IPR006047">
    <property type="entry name" value="GH13_cat_dom"/>
</dbReference>
<feature type="active site" description="Nucleophile" evidence="9 10">
    <location>
        <position position="433"/>
    </location>
</feature>
<dbReference type="FunFam" id="2.60.40.10:FF:000169">
    <property type="entry name" value="1,4-alpha-glucan branching enzyme GlgB"/>
    <property type="match status" value="1"/>
</dbReference>
<dbReference type="InterPro" id="IPR044143">
    <property type="entry name" value="GlgB_N_E_set_prok"/>
</dbReference>
<name>A0AAU7DX87_9MICO</name>
<dbReference type="PANTHER" id="PTHR43651:SF3">
    <property type="entry name" value="1,4-ALPHA-GLUCAN-BRANCHING ENZYME"/>
    <property type="match status" value="1"/>
</dbReference>
<comment type="function">
    <text evidence="9">Catalyzes the formation of the alpha-1,6-glucosidic linkages in glycogen by scission of a 1,4-alpha-linked oligosaccharide from growing alpha-1,4-glucan chains and the subsequent attachment of the oligosaccharide to the alpha-1,6 position.</text>
</comment>
<dbReference type="Pfam" id="PF00128">
    <property type="entry name" value="Alpha-amylase"/>
    <property type="match status" value="1"/>
</dbReference>
<dbReference type="InterPro" id="IPR006048">
    <property type="entry name" value="A-amylase/branching_C"/>
</dbReference>
<dbReference type="SUPFAM" id="SSF81296">
    <property type="entry name" value="E set domains"/>
    <property type="match status" value="2"/>
</dbReference>
<keyword evidence="6 9" id="KW-0808">Transferase</keyword>
<dbReference type="InterPro" id="IPR013783">
    <property type="entry name" value="Ig-like_fold"/>
</dbReference>
<keyword evidence="7 9" id="KW-0320">Glycogen biosynthesis</keyword>
<comment type="similarity">
    <text evidence="3 9">Belongs to the glycosyl hydrolase 13 family. GlgB subfamily.</text>
</comment>
<proteinExistence type="inferred from homology"/>
<dbReference type="GO" id="GO:0043169">
    <property type="term" value="F:cation binding"/>
    <property type="evidence" value="ECO:0007669"/>
    <property type="project" value="InterPro"/>
</dbReference>
<dbReference type="InterPro" id="IPR013780">
    <property type="entry name" value="Glyco_hydro_b"/>
</dbReference>
<dbReference type="AlphaFoldDB" id="A0AAU7DX87"/>
<evidence type="ECO:0000256" key="8">
    <source>
        <dbReference type="ARBA" id="ARBA00023277"/>
    </source>
</evidence>
<evidence type="ECO:0000256" key="4">
    <source>
        <dbReference type="ARBA" id="ARBA00022600"/>
    </source>
</evidence>
<dbReference type="InterPro" id="IPR014756">
    <property type="entry name" value="Ig_E-set"/>
</dbReference>
<dbReference type="EC" id="2.4.1.18" evidence="9"/>
<feature type="active site" description="Proton donor" evidence="9 10">
    <location>
        <position position="486"/>
    </location>
</feature>
<dbReference type="HAMAP" id="MF_00685">
    <property type="entry name" value="GlgB"/>
    <property type="match status" value="1"/>
</dbReference>
<dbReference type="CDD" id="cd02855">
    <property type="entry name" value="E_set_GBE_prok_N"/>
    <property type="match status" value="1"/>
</dbReference>
<reference evidence="12" key="1">
    <citation type="submission" date="2024-02" db="EMBL/GenBank/DDBJ databases">
        <title>Tomenella chthoni gen. nov. sp. nov., a member of the family Jonesiaceae isolated from bat guano.</title>
        <authorList>
            <person name="Miller S.L."/>
            <person name="King J."/>
            <person name="Sankaranarayanan K."/>
            <person name="Lawson P.A."/>
        </authorList>
    </citation>
    <scope>NUCLEOTIDE SEQUENCE</scope>
    <source>
        <strain evidence="12">BS-20</strain>
    </source>
</reference>
<evidence type="ECO:0000256" key="9">
    <source>
        <dbReference type="HAMAP-Rule" id="MF_00685"/>
    </source>
</evidence>
<evidence type="ECO:0000256" key="6">
    <source>
        <dbReference type="ARBA" id="ARBA00022679"/>
    </source>
</evidence>
<sequence length="754" mass="83688">MTSDLTGSSGSHSDSIRPTHITVAGDLLTKIAHGTYHEPHAVLGPHHMAPQGLLEPGSLPQWATVRVQRPLAKTVTVVTPSGRYECQHEHEGVWVTVIATVGGVAPDYQVETVYEDGSVFTSDDGYRFLPTLGSLDQHLIKEGRHEELWRVLGANLHEYESALGAVLGTSFAVWAPTAQAVRVIGDFNGWDGRAHAMRALGSSGVWELFIPAVGTGTTYKYEILSADGNWLRKADPMAKATEVPPATASIVTQSTYVWGDQDWMTKRAQTDPHNGPMSVYELHLGSWRRGLGYREAADQLAKYVASMGFTHVEFMPLAEHPYGGSWGYQVTSYYAPTSRFGSPDDLRYLIDVLHQAGIGVLLDWVPAHFPKDAWALAEFDGTHLYEHPNPQLGEHPDWGTLIFNFGRNEVRNFLVANATFWLEEFHIDGLRVDAVASMLYLDYSRDAGTWQPNKYGGRENLEAIAFMQEANATAYRRNPGIIMIAEESTAFPGVTAPTDTGGLGFGLKWNMGWMNDTLRYVEEAPVNRKWHHGVLTNTINYAFSEQYLLPLSHDEVVHGKGSIFGKMPGDDWQKFAGVRSLFAYQWAHPGKQLMFMGSEFAQREEWKEAGSLDWAVAEHPAHRGIQRLVADLNHLYQSRPALWELDFTHEGFTWLEYGDADHNTVSFVRYNAKGTALVVVANFSGTAYEDYRVSLPSGGIWTELLNTDDEQYGGSGVLNTGPVLAQEISWAGCSYSAAIRLPALSVVFFEVKTQ</sequence>
<dbReference type="Gene3D" id="2.60.40.1180">
    <property type="entry name" value="Golgi alpha-mannosidase II"/>
    <property type="match status" value="1"/>
</dbReference>
<organism evidence="12">
    <name type="scientific">Jonesiaceae bacterium BS-20</name>
    <dbReference type="NCBI Taxonomy" id="3120821"/>
    <lineage>
        <taxon>Bacteria</taxon>
        <taxon>Bacillati</taxon>
        <taxon>Actinomycetota</taxon>
        <taxon>Actinomycetes</taxon>
        <taxon>Micrococcales</taxon>
        <taxon>Jonesiaceae</taxon>
    </lineage>
</organism>
<dbReference type="Gene3D" id="2.60.40.10">
    <property type="entry name" value="Immunoglobulins"/>
    <property type="match status" value="2"/>
</dbReference>
<dbReference type="NCBIfam" id="NF003811">
    <property type="entry name" value="PRK05402.1"/>
    <property type="match status" value="1"/>
</dbReference>
<keyword evidence="4 9" id="KW-0321">Glycogen metabolism</keyword>
<dbReference type="GO" id="GO:0003844">
    <property type="term" value="F:1,4-alpha-glucan branching enzyme activity"/>
    <property type="evidence" value="ECO:0007669"/>
    <property type="project" value="UniProtKB-UniRule"/>
</dbReference>
<evidence type="ECO:0000256" key="1">
    <source>
        <dbReference type="ARBA" id="ARBA00000826"/>
    </source>
</evidence>
<dbReference type="NCBIfam" id="NF008967">
    <property type="entry name" value="PRK12313.1"/>
    <property type="match status" value="1"/>
</dbReference>
<dbReference type="EMBL" id="CP146203">
    <property type="protein sequence ID" value="XBH22106.1"/>
    <property type="molecule type" value="Genomic_DNA"/>
</dbReference>
<dbReference type="InterPro" id="IPR017853">
    <property type="entry name" value="GH"/>
</dbReference>
<keyword evidence="5 9" id="KW-0328">Glycosyltransferase</keyword>
<dbReference type="SUPFAM" id="SSF51011">
    <property type="entry name" value="Glycosyl hydrolase domain"/>
    <property type="match status" value="1"/>
</dbReference>
<evidence type="ECO:0000313" key="12">
    <source>
        <dbReference type="EMBL" id="XBH22106.1"/>
    </source>
</evidence>
<gene>
    <name evidence="9 12" type="primary">glgB</name>
    <name evidence="12" type="ORF">V5R04_02420</name>
</gene>
<dbReference type="PIRSF" id="PIRSF000463">
    <property type="entry name" value="GlgB"/>
    <property type="match status" value="1"/>
</dbReference>
<keyword evidence="8 9" id="KW-0119">Carbohydrate metabolism</keyword>
<dbReference type="CDD" id="cd11322">
    <property type="entry name" value="AmyAc_Glg_BE"/>
    <property type="match status" value="1"/>
</dbReference>
<dbReference type="Pfam" id="PF02806">
    <property type="entry name" value="Alpha-amylase_C"/>
    <property type="match status" value="1"/>
</dbReference>
<comment type="catalytic activity">
    <reaction evidence="1 9">
        <text>Transfers a segment of a (1-&gt;4)-alpha-D-glucan chain to a primary hydroxy group in a similar glucan chain.</text>
        <dbReference type="EC" id="2.4.1.18"/>
    </reaction>
</comment>
<accession>A0AAU7DX87</accession>
<dbReference type="NCBIfam" id="TIGR01515">
    <property type="entry name" value="branching_enzym"/>
    <property type="match status" value="1"/>
</dbReference>
<dbReference type="GO" id="GO:0005829">
    <property type="term" value="C:cytosol"/>
    <property type="evidence" value="ECO:0007669"/>
    <property type="project" value="TreeGrafter"/>
</dbReference>
<dbReference type="PANTHER" id="PTHR43651">
    <property type="entry name" value="1,4-ALPHA-GLUCAN-BRANCHING ENZYME"/>
    <property type="match status" value="1"/>
</dbReference>
<dbReference type="SMART" id="SM00642">
    <property type="entry name" value="Aamy"/>
    <property type="match status" value="1"/>
</dbReference>